<comment type="caution">
    <text evidence="1">The sequence shown here is derived from an EMBL/GenBank/DDBJ whole genome shotgun (WGS) entry which is preliminary data.</text>
</comment>
<dbReference type="EMBL" id="RFFI01000054">
    <property type="protein sequence ID" value="RMI09288.1"/>
    <property type="molecule type" value="Genomic_DNA"/>
</dbReference>
<gene>
    <name evidence="1" type="ORF">EBM89_11020</name>
</gene>
<evidence type="ECO:0000313" key="1">
    <source>
        <dbReference type="EMBL" id="RMI09288.1"/>
    </source>
</evidence>
<accession>A0A3M2JG40</accession>
<dbReference type="AlphaFoldDB" id="A0A3M2JG40"/>
<protein>
    <submittedName>
        <fullName evidence="1">Uncharacterized protein</fullName>
    </submittedName>
</protein>
<proteinExistence type="predicted"/>
<name>A0A3M2JG40_9CELL</name>
<keyword evidence="2" id="KW-1185">Reference proteome</keyword>
<organism evidence="1 2">
    <name type="scientific">Cellulomonas triticagri</name>
    <dbReference type="NCBI Taxonomy" id="2483352"/>
    <lineage>
        <taxon>Bacteria</taxon>
        <taxon>Bacillati</taxon>
        <taxon>Actinomycetota</taxon>
        <taxon>Actinomycetes</taxon>
        <taxon>Micrococcales</taxon>
        <taxon>Cellulomonadaceae</taxon>
        <taxon>Cellulomonas</taxon>
    </lineage>
</organism>
<dbReference type="Proteomes" id="UP000269289">
    <property type="component" value="Unassembled WGS sequence"/>
</dbReference>
<sequence length="208" mass="22641">MTERDLGLLALRRDPRHDRIPPARRDDLVDAALRCGAEAADTVAAPFHADDVLRRHGITLVEEPTADVPGLVVLATYTATRRGGVVRLSTTVLDRLGDVEDVLGLPRLAIRDAVVAHEVFHHVETHTPGIVTQRAHVTTGPRLRRRRPVRALSEIAAHAFARRVVGVPYSPRVLEVVAAYVTDADLGRALVAEVADLRRPVGPRPPAP</sequence>
<reference evidence="1 2" key="1">
    <citation type="submission" date="2018-10" db="EMBL/GenBank/DDBJ databases">
        <title>Isolation, diversity and antifungal activity of actinobacteria from wheat.</title>
        <authorList>
            <person name="Han C."/>
        </authorList>
    </citation>
    <scope>NUCLEOTIDE SEQUENCE [LARGE SCALE GENOMIC DNA]</scope>
    <source>
        <strain evidence="1 2">NEAU-YY56</strain>
    </source>
</reference>
<evidence type="ECO:0000313" key="2">
    <source>
        <dbReference type="Proteomes" id="UP000269289"/>
    </source>
</evidence>